<protein>
    <submittedName>
        <fullName evidence="2">Uncharacterized protein</fullName>
    </submittedName>
</protein>
<evidence type="ECO:0000313" key="5">
    <source>
        <dbReference type="Proteomes" id="UP001162889"/>
    </source>
</evidence>
<dbReference type="EMBL" id="JALJZU010000002">
    <property type="protein sequence ID" value="MCP2007604.1"/>
    <property type="molecule type" value="Genomic_DNA"/>
</dbReference>
<feature type="compositionally biased region" description="Basic and acidic residues" evidence="1">
    <location>
        <begin position="7"/>
        <end position="18"/>
    </location>
</feature>
<proteinExistence type="predicted"/>
<comment type="caution">
    <text evidence="2">The sequence shown here is derived from an EMBL/GenBank/DDBJ whole genome shotgun (WGS) entry which is preliminary data.</text>
</comment>
<evidence type="ECO:0000256" key="1">
    <source>
        <dbReference type="SAM" id="MobiDB-lite"/>
    </source>
</evidence>
<reference evidence="2" key="1">
    <citation type="submission" date="2021-07" db="EMBL/GenBank/DDBJ databases">
        <title>Characterization of violacein-producing bacteria and related species.</title>
        <authorList>
            <person name="Wilson H.S."/>
            <person name="De Leon M.E."/>
        </authorList>
    </citation>
    <scope>NUCLEOTIDE SEQUENCE</scope>
    <source>
        <strain evidence="2">HSC-15S17</strain>
    </source>
</reference>
<evidence type="ECO:0000313" key="3">
    <source>
        <dbReference type="EMBL" id="MCP2007604.1"/>
    </source>
</evidence>
<gene>
    <name evidence="2" type="ORF">KVP70_21125</name>
    <name evidence="3" type="ORF">L1274_001297</name>
</gene>
<keyword evidence="5" id="KW-1185">Reference proteome</keyword>
<name>A0AA41L6L9_9BURK</name>
<dbReference type="EMBL" id="JAHTGR010000011">
    <property type="protein sequence ID" value="MBV6323442.1"/>
    <property type="molecule type" value="Genomic_DNA"/>
</dbReference>
<feature type="region of interest" description="Disordered" evidence="1">
    <location>
        <begin position="1"/>
        <end position="34"/>
    </location>
</feature>
<dbReference type="Proteomes" id="UP001162889">
    <property type="component" value="Unassembled WGS sequence"/>
</dbReference>
<reference evidence="3" key="2">
    <citation type="submission" date="2022-03" db="EMBL/GenBank/DDBJ databases">
        <title>Genome Encyclopedia of Bacteria and Archaea VI: Functional Genomics of Type Strains.</title>
        <authorList>
            <person name="Whitman W."/>
        </authorList>
    </citation>
    <scope>NUCLEOTIDE SEQUENCE</scope>
    <source>
        <strain evidence="3">HSC-15S17</strain>
    </source>
</reference>
<evidence type="ECO:0000313" key="2">
    <source>
        <dbReference type="EMBL" id="MBV6323442.1"/>
    </source>
</evidence>
<dbReference type="RefSeq" id="WP_217944134.1">
    <property type="nucleotide sequence ID" value="NZ_JAHTGR010000011.1"/>
</dbReference>
<accession>A0AA41L6L9</accession>
<sequence length="65" mass="7712">MAKAKKIKEAAHSNEREFTPQQLGSFRRESDREKNLQYVRAPTWDTHNRNLIIPDRGQAQDWRCS</sequence>
<dbReference type="Proteomes" id="UP001155901">
    <property type="component" value="Unassembled WGS sequence"/>
</dbReference>
<organism evidence="2 4">
    <name type="scientific">Duganella violaceipulchra</name>
    <dbReference type="NCBI Taxonomy" id="2849652"/>
    <lineage>
        <taxon>Bacteria</taxon>
        <taxon>Pseudomonadati</taxon>
        <taxon>Pseudomonadota</taxon>
        <taxon>Betaproteobacteria</taxon>
        <taxon>Burkholderiales</taxon>
        <taxon>Oxalobacteraceae</taxon>
        <taxon>Telluria group</taxon>
        <taxon>Duganella</taxon>
    </lineage>
</organism>
<evidence type="ECO:0000313" key="4">
    <source>
        <dbReference type="Proteomes" id="UP001155901"/>
    </source>
</evidence>
<dbReference type="AlphaFoldDB" id="A0AA41L6L9"/>